<proteinExistence type="predicted"/>
<sequence>MADTVTAIFHAYSTYFAPSNLCAYDFKGPGGPVTPVQSIIDGQTYPVNLAATADYCRAALVKELSDQQVTMAVSTFPSLATTELAWGYENNVIIAAPSSGEASTCYGNCPDPTHPYTPATTPTSAPTDSYIPPPTHPLTQFTPAPTCLANLWLVSTSCKLVKTNIQSPPWLACTLTELGEPDVGETACYQRWGGQDRVSGNNSTSFLSGCPVGYTVAKTRATKPYDYGAGANTIFDIVATTISCCPSGGGYNFTAIESSALQTSITVHAGETFTVEWYPLPHCAASRVSENKDATATMSVVTTTAVWDVEHDTAFAQVQEITYTDCYNHFKYSYHSTNPNAPSLPTATTTSENEGLAAT</sequence>
<evidence type="ECO:0000313" key="1">
    <source>
        <dbReference type="EMBL" id="KAK0720098.1"/>
    </source>
</evidence>
<name>A0AA40AQD9_9PEZI</name>
<accession>A0AA40AQD9</accession>
<gene>
    <name evidence="1" type="ORF">B0H67DRAFT_599683</name>
</gene>
<comment type="caution">
    <text evidence="1">The sequence shown here is derived from an EMBL/GenBank/DDBJ whole genome shotgun (WGS) entry which is preliminary data.</text>
</comment>
<dbReference type="Proteomes" id="UP001172102">
    <property type="component" value="Unassembled WGS sequence"/>
</dbReference>
<dbReference type="AlphaFoldDB" id="A0AA40AQD9"/>
<evidence type="ECO:0000313" key="2">
    <source>
        <dbReference type="Proteomes" id="UP001172102"/>
    </source>
</evidence>
<reference evidence="1" key="1">
    <citation type="submission" date="2023-06" db="EMBL/GenBank/DDBJ databases">
        <title>Genome-scale phylogeny and comparative genomics of the fungal order Sordariales.</title>
        <authorList>
            <consortium name="Lawrence Berkeley National Laboratory"/>
            <person name="Hensen N."/>
            <person name="Bonometti L."/>
            <person name="Westerberg I."/>
            <person name="Brannstrom I.O."/>
            <person name="Guillou S."/>
            <person name="Cros-Aarteil S."/>
            <person name="Calhoun S."/>
            <person name="Haridas S."/>
            <person name="Kuo A."/>
            <person name="Mondo S."/>
            <person name="Pangilinan J."/>
            <person name="Riley R."/>
            <person name="Labutti K."/>
            <person name="Andreopoulos B."/>
            <person name="Lipzen A."/>
            <person name="Chen C."/>
            <person name="Yanf M."/>
            <person name="Daum C."/>
            <person name="Ng V."/>
            <person name="Clum A."/>
            <person name="Steindorff A."/>
            <person name="Ohm R."/>
            <person name="Martin F."/>
            <person name="Silar P."/>
            <person name="Natvig D."/>
            <person name="Lalanne C."/>
            <person name="Gautier V."/>
            <person name="Ament-Velasquez S.L."/>
            <person name="Kruys A."/>
            <person name="Hutchinson M.I."/>
            <person name="Powell A.J."/>
            <person name="Barry K."/>
            <person name="Miller A.N."/>
            <person name="Grigoriev I.V."/>
            <person name="Debuchy R."/>
            <person name="Gladieux P."/>
            <person name="Thoren M.H."/>
            <person name="Johannesson H."/>
        </authorList>
    </citation>
    <scope>NUCLEOTIDE SEQUENCE</scope>
    <source>
        <strain evidence="1">SMH4607-1</strain>
    </source>
</reference>
<organism evidence="1 2">
    <name type="scientific">Lasiosphaeris hirsuta</name>
    <dbReference type="NCBI Taxonomy" id="260670"/>
    <lineage>
        <taxon>Eukaryota</taxon>
        <taxon>Fungi</taxon>
        <taxon>Dikarya</taxon>
        <taxon>Ascomycota</taxon>
        <taxon>Pezizomycotina</taxon>
        <taxon>Sordariomycetes</taxon>
        <taxon>Sordariomycetidae</taxon>
        <taxon>Sordariales</taxon>
        <taxon>Lasiosphaeriaceae</taxon>
        <taxon>Lasiosphaeris</taxon>
    </lineage>
</organism>
<keyword evidence="2" id="KW-1185">Reference proteome</keyword>
<dbReference type="EMBL" id="JAUKUA010000003">
    <property type="protein sequence ID" value="KAK0720098.1"/>
    <property type="molecule type" value="Genomic_DNA"/>
</dbReference>
<protein>
    <submittedName>
        <fullName evidence="1">Uncharacterized protein</fullName>
    </submittedName>
</protein>